<feature type="transmembrane region" description="Helical" evidence="7">
    <location>
        <begin position="168"/>
        <end position="188"/>
    </location>
</feature>
<dbReference type="InterPro" id="IPR002528">
    <property type="entry name" value="MATE_fam"/>
</dbReference>
<protein>
    <submittedName>
        <fullName evidence="8">MATE family efflux transporter</fullName>
    </submittedName>
</protein>
<dbReference type="RefSeq" id="WP_263740282.1">
    <property type="nucleotide sequence ID" value="NZ_JAOWKZ010000003.1"/>
</dbReference>
<evidence type="ECO:0000256" key="6">
    <source>
        <dbReference type="ARBA" id="ARBA00023136"/>
    </source>
</evidence>
<feature type="transmembrane region" description="Helical" evidence="7">
    <location>
        <begin position="287"/>
        <end position="307"/>
    </location>
</feature>
<name>A0ABT2ZPW3_9RHOB</name>
<keyword evidence="9" id="KW-1185">Reference proteome</keyword>
<dbReference type="Proteomes" id="UP001652564">
    <property type="component" value="Unassembled WGS sequence"/>
</dbReference>
<dbReference type="InterPro" id="IPR048279">
    <property type="entry name" value="MdtK-like"/>
</dbReference>
<evidence type="ECO:0000256" key="7">
    <source>
        <dbReference type="SAM" id="Phobius"/>
    </source>
</evidence>
<feature type="transmembrane region" description="Helical" evidence="7">
    <location>
        <begin position="134"/>
        <end position="156"/>
    </location>
</feature>
<feature type="transmembrane region" description="Helical" evidence="7">
    <location>
        <begin position="246"/>
        <end position="267"/>
    </location>
</feature>
<feature type="transmembrane region" description="Helical" evidence="7">
    <location>
        <begin position="319"/>
        <end position="341"/>
    </location>
</feature>
<evidence type="ECO:0000256" key="3">
    <source>
        <dbReference type="ARBA" id="ARBA00022475"/>
    </source>
</evidence>
<dbReference type="CDD" id="cd13145">
    <property type="entry name" value="MATE_like_5"/>
    <property type="match status" value="1"/>
</dbReference>
<keyword evidence="4 7" id="KW-0812">Transmembrane</keyword>
<proteinExistence type="predicted"/>
<comment type="subcellular location">
    <subcellularLocation>
        <location evidence="1">Cell inner membrane</location>
        <topology evidence="1">Multi-pass membrane protein</topology>
    </subcellularLocation>
</comment>
<evidence type="ECO:0000256" key="2">
    <source>
        <dbReference type="ARBA" id="ARBA00022448"/>
    </source>
</evidence>
<keyword evidence="2" id="KW-0813">Transport</keyword>
<feature type="transmembrane region" description="Helical" evidence="7">
    <location>
        <begin position="194"/>
        <end position="216"/>
    </location>
</feature>
<feature type="transmembrane region" description="Helical" evidence="7">
    <location>
        <begin position="394"/>
        <end position="414"/>
    </location>
</feature>
<keyword evidence="3" id="KW-1003">Cell membrane</keyword>
<sequence length="471" mass="50312">MKRARNLRQGPIPGHFRALAVPAAIGMVFTTLYNVVDMWFAGLLSTTALAGLSITFQVFFILIAFGVGLGNAMSALVGNALGADDPEGAKRIACQGLGYGVIVSILLGIGGIWGSPAMLALVSEPGGYRDAANAYMNVILFATAPFLLAFGANGILGAQGDTDTMKRAQIAAFFANIVLNPLFIYGLPGVFPGMGFNGIALSTLVSQTGVMAYVLWHVMQSDLMRHESPAEWWPRLARYREVTAQALPSTFAMMILLIAGFVVQYYLKSFGPAALAAYGVGLRIEQLILLPGFGLTGALLPIAAQNFGAKNFDRVREAVFFCCKAGVAIMLCGSFVLWFAARPLVGVFTSDPDVVRLGGDYLHVDGFILPVYIVLFSLNSFLQALKRPMATVWVGLYRQGIAVAVFCYLFVRVFELGTWGVWFGIAVAVTTGLVLSLFIAERTARDLIGGLFTAQAPVPAAGTEATDRSRG</sequence>
<dbReference type="PIRSF" id="PIRSF006603">
    <property type="entry name" value="DinF"/>
    <property type="match status" value="1"/>
</dbReference>
<evidence type="ECO:0000313" key="9">
    <source>
        <dbReference type="Proteomes" id="UP001652564"/>
    </source>
</evidence>
<gene>
    <name evidence="8" type="ORF">OEZ71_12255</name>
</gene>
<evidence type="ECO:0000256" key="5">
    <source>
        <dbReference type="ARBA" id="ARBA00022989"/>
    </source>
</evidence>
<evidence type="ECO:0000313" key="8">
    <source>
        <dbReference type="EMBL" id="MCV2873067.1"/>
    </source>
</evidence>
<feature type="transmembrane region" description="Helical" evidence="7">
    <location>
        <begin position="361"/>
        <end position="382"/>
    </location>
</feature>
<dbReference type="NCBIfam" id="TIGR00797">
    <property type="entry name" value="matE"/>
    <property type="match status" value="1"/>
</dbReference>
<evidence type="ECO:0000256" key="4">
    <source>
        <dbReference type="ARBA" id="ARBA00022692"/>
    </source>
</evidence>
<accession>A0ABT2ZPW3</accession>
<comment type="caution">
    <text evidence="8">The sequence shown here is derived from an EMBL/GenBank/DDBJ whole genome shotgun (WGS) entry which is preliminary data.</text>
</comment>
<keyword evidence="6 7" id="KW-0472">Membrane</keyword>
<dbReference type="EMBL" id="JAOWKZ010000003">
    <property type="protein sequence ID" value="MCV2873067.1"/>
    <property type="molecule type" value="Genomic_DNA"/>
</dbReference>
<reference evidence="8 9" key="1">
    <citation type="submission" date="2022-10" db="EMBL/GenBank/DDBJ databases">
        <title>Defluviimonas sp. nov., isolated from ocean surface sediments.</title>
        <authorList>
            <person name="He W."/>
            <person name="Wang L."/>
            <person name="Zhang D.-F."/>
        </authorList>
    </citation>
    <scope>NUCLEOTIDE SEQUENCE [LARGE SCALE GENOMIC DNA]</scope>
    <source>
        <strain evidence="8 9">WL0050</strain>
    </source>
</reference>
<keyword evidence="5 7" id="KW-1133">Transmembrane helix</keyword>
<dbReference type="Pfam" id="PF01554">
    <property type="entry name" value="MatE"/>
    <property type="match status" value="2"/>
</dbReference>
<dbReference type="PANTHER" id="PTHR43549:SF3">
    <property type="entry name" value="MULTIDRUG RESISTANCE PROTEIN YPNP-RELATED"/>
    <property type="match status" value="1"/>
</dbReference>
<organism evidence="8 9">
    <name type="scientific">Albidovulum litorale</name>
    <dbReference type="NCBI Taxonomy" id="2984134"/>
    <lineage>
        <taxon>Bacteria</taxon>
        <taxon>Pseudomonadati</taxon>
        <taxon>Pseudomonadota</taxon>
        <taxon>Alphaproteobacteria</taxon>
        <taxon>Rhodobacterales</taxon>
        <taxon>Paracoccaceae</taxon>
        <taxon>Albidovulum</taxon>
    </lineage>
</organism>
<dbReference type="InterPro" id="IPR052031">
    <property type="entry name" value="Membrane_Transporter-Flippase"/>
</dbReference>
<feature type="transmembrane region" description="Helical" evidence="7">
    <location>
        <begin position="420"/>
        <end position="440"/>
    </location>
</feature>
<evidence type="ECO:0000256" key="1">
    <source>
        <dbReference type="ARBA" id="ARBA00004429"/>
    </source>
</evidence>
<feature type="transmembrane region" description="Helical" evidence="7">
    <location>
        <begin position="97"/>
        <end position="122"/>
    </location>
</feature>
<feature type="transmembrane region" description="Helical" evidence="7">
    <location>
        <begin position="12"/>
        <end position="33"/>
    </location>
</feature>
<dbReference type="PANTHER" id="PTHR43549">
    <property type="entry name" value="MULTIDRUG RESISTANCE PROTEIN YPNP-RELATED"/>
    <property type="match status" value="1"/>
</dbReference>